<dbReference type="EMBL" id="GISG01056805">
    <property type="protein sequence ID" value="MBA4626491.1"/>
    <property type="molecule type" value="Transcribed_RNA"/>
</dbReference>
<name>A0A7C8YUL8_OPUST</name>
<dbReference type="AlphaFoldDB" id="A0A7C8YUL8"/>
<organism evidence="1">
    <name type="scientific">Opuntia streptacantha</name>
    <name type="common">Prickly pear cactus</name>
    <name type="synonym">Opuntia cardona</name>
    <dbReference type="NCBI Taxonomy" id="393608"/>
    <lineage>
        <taxon>Eukaryota</taxon>
        <taxon>Viridiplantae</taxon>
        <taxon>Streptophyta</taxon>
        <taxon>Embryophyta</taxon>
        <taxon>Tracheophyta</taxon>
        <taxon>Spermatophyta</taxon>
        <taxon>Magnoliopsida</taxon>
        <taxon>eudicotyledons</taxon>
        <taxon>Gunneridae</taxon>
        <taxon>Pentapetalae</taxon>
        <taxon>Caryophyllales</taxon>
        <taxon>Cactineae</taxon>
        <taxon>Cactaceae</taxon>
        <taxon>Opuntioideae</taxon>
        <taxon>Opuntia</taxon>
    </lineage>
</organism>
<protein>
    <submittedName>
        <fullName evidence="1">Uncharacterized protein</fullName>
    </submittedName>
</protein>
<reference evidence="1" key="2">
    <citation type="submission" date="2020-07" db="EMBL/GenBank/DDBJ databases">
        <authorList>
            <person name="Vera ALvarez R."/>
            <person name="Arias-Moreno D.M."/>
            <person name="Jimenez-Jacinto V."/>
            <person name="Jimenez-Bremont J.F."/>
            <person name="Swaminathan K."/>
            <person name="Moose S.P."/>
            <person name="Guerrero-Gonzalez M.L."/>
            <person name="Marino-Ramirez L."/>
            <person name="Landsman D."/>
            <person name="Rodriguez-Kessler M."/>
            <person name="Delgado-Sanchez P."/>
        </authorList>
    </citation>
    <scope>NUCLEOTIDE SEQUENCE</scope>
    <source>
        <tissue evidence="1">Cladode</tissue>
    </source>
</reference>
<evidence type="ECO:0000313" key="1">
    <source>
        <dbReference type="EMBL" id="MBA4626491.1"/>
    </source>
</evidence>
<accession>A0A7C8YUL8</accession>
<reference evidence="1" key="1">
    <citation type="journal article" date="2013" name="J. Plant Res.">
        <title>Effect of fungi and light on seed germination of three Opuntia species from semiarid lands of central Mexico.</title>
        <authorList>
            <person name="Delgado-Sanchez P."/>
            <person name="Jimenez-Bremont J.F."/>
            <person name="Guerrero-Gonzalez Mde L."/>
            <person name="Flores J."/>
        </authorList>
    </citation>
    <scope>NUCLEOTIDE SEQUENCE</scope>
    <source>
        <tissue evidence="1">Cladode</tissue>
    </source>
</reference>
<proteinExistence type="predicted"/>
<sequence length="115" mass="12847">MFLLAADHTADILFSSVARSLSLSLSLSTSPCARCLMPRRNPVNWTANLQQTRSSCDIGLNSAAFHVIRSSLSCVITYQNDEYSSCNVGLKSATFHVIRSFLRFGEFGRWEPPNW</sequence>
<dbReference type="EMBL" id="GISG01056810">
    <property type="protein sequence ID" value="MBA4626494.1"/>
    <property type="molecule type" value="Transcribed_RNA"/>
</dbReference>